<dbReference type="PANTHER" id="PTHR43751">
    <property type="entry name" value="SULFATASE"/>
    <property type="match status" value="1"/>
</dbReference>
<gene>
    <name evidence="4" type="ORF">B6D06_05085</name>
</gene>
<dbReference type="Gene3D" id="3.40.720.10">
    <property type="entry name" value="Alkaline Phosphatase, subunit A"/>
    <property type="match status" value="1"/>
</dbReference>
<dbReference type="AlphaFoldDB" id="A0A242NVD9"/>
<organism evidence="4 5">
    <name type="scientific">Gilliamella apis</name>
    <dbReference type="NCBI Taxonomy" id="1970738"/>
    <lineage>
        <taxon>Bacteria</taxon>
        <taxon>Pseudomonadati</taxon>
        <taxon>Pseudomonadota</taxon>
        <taxon>Gammaproteobacteria</taxon>
        <taxon>Orbales</taxon>
        <taxon>Orbaceae</taxon>
        <taxon>Gilliamella</taxon>
    </lineage>
</organism>
<evidence type="ECO:0008006" key="6">
    <source>
        <dbReference type="Google" id="ProtNLM"/>
    </source>
</evidence>
<dbReference type="EMBL" id="NASK01000090">
    <property type="protein sequence ID" value="OTQ50055.1"/>
    <property type="molecule type" value="Genomic_DNA"/>
</dbReference>
<dbReference type="InterPro" id="IPR000917">
    <property type="entry name" value="Sulfatase_N"/>
</dbReference>
<evidence type="ECO:0000259" key="3">
    <source>
        <dbReference type="Pfam" id="PF11893"/>
    </source>
</evidence>
<evidence type="ECO:0000313" key="4">
    <source>
        <dbReference type="EMBL" id="OTQ50055.1"/>
    </source>
</evidence>
<feature type="domain" description="Sulfatase N-terminal" evidence="2">
    <location>
        <begin position="240"/>
        <end position="518"/>
    </location>
</feature>
<dbReference type="InterPro" id="IPR024588">
    <property type="entry name" value="YejM_N"/>
</dbReference>
<evidence type="ECO:0000259" key="2">
    <source>
        <dbReference type="Pfam" id="PF00884"/>
    </source>
</evidence>
<evidence type="ECO:0000313" key="5">
    <source>
        <dbReference type="Proteomes" id="UP000194968"/>
    </source>
</evidence>
<keyword evidence="1" id="KW-0472">Membrane</keyword>
<feature type="transmembrane region" description="Helical" evidence="1">
    <location>
        <begin position="113"/>
        <end position="140"/>
    </location>
</feature>
<feature type="transmembrane region" description="Helical" evidence="1">
    <location>
        <begin position="5"/>
        <end position="24"/>
    </location>
</feature>
<keyword evidence="1" id="KW-1133">Transmembrane helix</keyword>
<dbReference type="InterPro" id="IPR017850">
    <property type="entry name" value="Alkaline_phosphatase_core_sf"/>
</dbReference>
<dbReference type="Pfam" id="PF00884">
    <property type="entry name" value="Sulfatase"/>
    <property type="match status" value="1"/>
</dbReference>
<feature type="transmembrane region" description="Helical" evidence="1">
    <location>
        <begin position="152"/>
        <end position="179"/>
    </location>
</feature>
<dbReference type="Pfam" id="PF11893">
    <property type="entry name" value="DUF3413"/>
    <property type="match status" value="1"/>
</dbReference>
<dbReference type="SUPFAM" id="SSF53649">
    <property type="entry name" value="Alkaline phosphatase-like"/>
    <property type="match status" value="1"/>
</dbReference>
<reference evidence="4 5" key="1">
    <citation type="submission" date="2017-03" db="EMBL/GenBank/DDBJ databases">
        <title>Comparative genomics of honeybee gut symbionts reveal geographically distinct and subgroup specific antibiotic resistance.</title>
        <authorList>
            <person name="Ludvigsen J."/>
            <person name="Porcellato D."/>
            <person name="Labee-Lund T.M."/>
            <person name="Amdam G.V."/>
            <person name="Rudi K."/>
        </authorList>
    </citation>
    <scope>NUCLEOTIDE SEQUENCE [LARGE SCALE GENOMIC DNA]</scope>
    <source>
        <strain evidence="4 5">A-4-12</strain>
    </source>
</reference>
<dbReference type="CDD" id="cd16148">
    <property type="entry name" value="sulfatase_like"/>
    <property type="match status" value="1"/>
</dbReference>
<dbReference type="InterPro" id="IPR052701">
    <property type="entry name" value="GAG_Ulvan_Degrading_Sulfatases"/>
</dbReference>
<keyword evidence="1" id="KW-0812">Transmembrane</keyword>
<dbReference type="PIRSF" id="PIRSF004950">
    <property type="entry name" value="Mmb_sulf_HI0842"/>
    <property type="match status" value="1"/>
</dbReference>
<comment type="caution">
    <text evidence="4">The sequence shown here is derived from an EMBL/GenBank/DDBJ whole genome shotgun (WGS) entry which is preliminary data.</text>
</comment>
<dbReference type="RefSeq" id="WP_086320401.1">
    <property type="nucleotide sequence ID" value="NZ_NASK01000090.1"/>
</dbReference>
<accession>A0A242NVD9</accession>
<feature type="transmembrane region" description="Helical" evidence="1">
    <location>
        <begin position="70"/>
        <end position="93"/>
    </location>
</feature>
<protein>
    <recommendedName>
        <fullName evidence="6">Choline-sulfatase</fullName>
    </recommendedName>
</protein>
<dbReference type="InterPro" id="IPR012159">
    <property type="entry name" value="YejM-like"/>
</dbReference>
<feature type="transmembrane region" description="Helical" evidence="1">
    <location>
        <begin position="36"/>
        <end position="63"/>
    </location>
</feature>
<sequence length="606" mass="70885">MKKLYWFMLVNIFISAIIAIRYFWVPGASFNWDGSLFAFIAVLGHFFSIYLLFFVLSIPFLWMSKKLTNICLALIFSLLQIVLYIDTIVFQQYRFHINESVLSMVLSGQVVDFSIPTYVLMFLLIFGFCGIEYLILYLFDKKFNHKTIRPKILIIPTVFLASCLVISHLIHMVAFYYAYSPIMIIKEYIPLYRPFTSKKIMGYFDKSGQRKELIEMDSQHASIYYPKKDLMINPDNLATPNIMFIVLDSWRYDTFSPDISPNTYRFVQQNNGIIFNNHYSTGNATRTGIFGLFYGIPGTYWDSFIRNRIPSLFITTLQKENYNIGIFTSAKVTSPEFDRTAFLTIKNLRISSKNGLASSRDKQITDDWLNWYESRDKSNPSFSFLFFDAPHAYDFPNDFDVKFKPVGDLNYMTLNNNTDPIPIFNRYKQSVYYDDYLLQKVYDELKQSGSLDNTLIIITGDHSQEMNDNKLGFWGHNGNYTDAQTKVPFIIVGAKDLQHISDNINKFTSHEDVVPSIMRNYLHVKNDITDYSTGYDLFSPIMDRDWLLMSNYSSYAVRTKDNIYFVNRLGISHYFDAYNNEVNDTPNYNLIHSAMDEMRYFFQADK</sequence>
<dbReference type="OrthoDB" id="9803751at2"/>
<proteinExistence type="predicted"/>
<dbReference type="Proteomes" id="UP000194968">
    <property type="component" value="Unassembled WGS sequence"/>
</dbReference>
<dbReference type="PANTHER" id="PTHR43751:SF3">
    <property type="entry name" value="SULFATASE N-TERMINAL DOMAIN-CONTAINING PROTEIN"/>
    <property type="match status" value="1"/>
</dbReference>
<name>A0A242NVD9_9GAMM</name>
<evidence type="ECO:0000256" key="1">
    <source>
        <dbReference type="SAM" id="Phobius"/>
    </source>
</evidence>
<feature type="domain" description="Inner membrane protein YejM N-terminal" evidence="3">
    <location>
        <begin position="5"/>
        <end position="230"/>
    </location>
</feature>